<accession>A0AA38WIE5</accession>
<feature type="compositionally biased region" description="Low complexity" evidence="1">
    <location>
        <begin position="427"/>
        <end position="440"/>
    </location>
</feature>
<evidence type="ECO:0008006" key="4">
    <source>
        <dbReference type="Google" id="ProtNLM"/>
    </source>
</evidence>
<reference evidence="2" key="1">
    <citation type="submission" date="2023-03" db="EMBL/GenBank/DDBJ databases">
        <title>Chromosome-scale reference genome and RAD-based genetic map of yellow starthistle (Centaurea solstitialis) reveal putative structural variation and QTLs associated with invader traits.</title>
        <authorList>
            <person name="Reatini B."/>
            <person name="Cang F.A."/>
            <person name="Jiang Q."/>
            <person name="Mckibben M.T.W."/>
            <person name="Barker M.S."/>
            <person name="Rieseberg L.H."/>
            <person name="Dlugosch K.M."/>
        </authorList>
    </citation>
    <scope>NUCLEOTIDE SEQUENCE</scope>
    <source>
        <strain evidence="2">CAN-66</strain>
        <tissue evidence="2">Leaf</tissue>
    </source>
</reference>
<dbReference type="AlphaFoldDB" id="A0AA38WIE5"/>
<feature type="compositionally biased region" description="Polar residues" evidence="1">
    <location>
        <begin position="454"/>
        <end position="468"/>
    </location>
</feature>
<dbReference type="PANTHER" id="PTHR47481">
    <property type="match status" value="1"/>
</dbReference>
<protein>
    <recommendedName>
        <fullName evidence="4">Retrotransposon Copia-like N-terminal domain-containing protein</fullName>
    </recommendedName>
</protein>
<evidence type="ECO:0000313" key="2">
    <source>
        <dbReference type="EMBL" id="KAJ9551059.1"/>
    </source>
</evidence>
<feature type="region of interest" description="Disordered" evidence="1">
    <location>
        <begin position="391"/>
        <end position="468"/>
    </location>
</feature>
<organism evidence="2 3">
    <name type="scientific">Centaurea solstitialis</name>
    <name type="common">yellow star-thistle</name>
    <dbReference type="NCBI Taxonomy" id="347529"/>
    <lineage>
        <taxon>Eukaryota</taxon>
        <taxon>Viridiplantae</taxon>
        <taxon>Streptophyta</taxon>
        <taxon>Embryophyta</taxon>
        <taxon>Tracheophyta</taxon>
        <taxon>Spermatophyta</taxon>
        <taxon>Magnoliopsida</taxon>
        <taxon>eudicotyledons</taxon>
        <taxon>Gunneridae</taxon>
        <taxon>Pentapetalae</taxon>
        <taxon>asterids</taxon>
        <taxon>campanulids</taxon>
        <taxon>Asterales</taxon>
        <taxon>Asteraceae</taxon>
        <taxon>Carduoideae</taxon>
        <taxon>Cardueae</taxon>
        <taxon>Centaureinae</taxon>
        <taxon>Centaurea</taxon>
    </lineage>
</organism>
<evidence type="ECO:0000256" key="1">
    <source>
        <dbReference type="SAM" id="MobiDB-lite"/>
    </source>
</evidence>
<dbReference type="Proteomes" id="UP001172457">
    <property type="component" value="Chromosome 4"/>
</dbReference>
<dbReference type="PANTHER" id="PTHR47481:SF10">
    <property type="entry name" value="COPIA-LIKE POLYPROTEIN_RETROTRANSPOSON"/>
    <property type="match status" value="1"/>
</dbReference>
<gene>
    <name evidence="2" type="ORF">OSB04_015104</name>
</gene>
<comment type="caution">
    <text evidence="2">The sequence shown here is derived from an EMBL/GenBank/DDBJ whole genome shotgun (WGS) entry which is preliminary data.</text>
</comment>
<name>A0AA38WIE5_9ASTR</name>
<feature type="compositionally biased region" description="Polar residues" evidence="1">
    <location>
        <begin position="397"/>
        <end position="407"/>
    </location>
</feature>
<proteinExistence type="predicted"/>
<sequence length="468" mass="53408">MKIGMQENENRNEHCIERKSLRLNSKFQWDPEFDNAAFNAWTRNMQNKYSDWIKGACESSAARYLRAHHPLWIPKRLWQQMIDEAWDTKCWRVKSRENRMTEFEGVSSGIPRNRSLSHIIDTRWYTSESNAQIESSFQNHLVGLKLGIANPSLLLYRALTLAFLLHFSATMTGHQIDPKNASASSNSTLPHPALAVSNINSFIKVTLDIEKGQYITWSELFKIHARAYQVLDHIIPPSSEKSESSLKAKNPDLWSRVDAVVLQWIYGTISEDLLNTILERDSSAELAWNRLRDIFSDNKNSRALYLEQEFFRKFQWRTLLMPPLIVNTSNPSRINYLMSGLPCRMKVLQLVSGLTEPYANVGSQIRHGDSLPPFYKARSMLVLEETARAKKAENSDDSSALLMTNDDNLGGNSGGHSSQNRNHRNNNRNTTNRGGRNASRGGRGRRNRGSQSAHNSSIPMQHRQSTPP</sequence>
<dbReference type="EMBL" id="JARYMX010000004">
    <property type="protein sequence ID" value="KAJ9551059.1"/>
    <property type="molecule type" value="Genomic_DNA"/>
</dbReference>
<evidence type="ECO:0000313" key="3">
    <source>
        <dbReference type="Proteomes" id="UP001172457"/>
    </source>
</evidence>
<keyword evidence="3" id="KW-1185">Reference proteome</keyword>